<dbReference type="Gene3D" id="2.30.40.10">
    <property type="entry name" value="Urease, subunit C, domain 1"/>
    <property type="match status" value="1"/>
</dbReference>
<dbReference type="CDD" id="cd00854">
    <property type="entry name" value="NagA"/>
    <property type="match status" value="1"/>
</dbReference>
<keyword evidence="4 12" id="KW-0479">Metal-binding</keyword>
<dbReference type="PIRSF" id="PIRSF038994">
    <property type="entry name" value="NagA"/>
    <property type="match status" value="1"/>
</dbReference>
<feature type="binding site" evidence="11">
    <location>
        <position position="278"/>
    </location>
    <ligand>
        <name>substrate</name>
    </ligand>
</feature>
<feature type="binding site" evidence="12">
    <location>
        <position position="158"/>
    </location>
    <ligand>
        <name>Zn(2+)</name>
        <dbReference type="ChEBI" id="CHEBI:29105"/>
    </ligand>
</feature>
<proteinExistence type="inferred from homology"/>
<feature type="binding site" evidence="12">
    <location>
        <position position="222"/>
    </location>
    <ligand>
        <name>Zn(2+)</name>
        <dbReference type="ChEBI" id="CHEBI:29105"/>
    </ligand>
</feature>
<evidence type="ECO:0000256" key="10">
    <source>
        <dbReference type="PIRSR" id="PIRSR038994-1"/>
    </source>
</evidence>
<dbReference type="SUPFAM" id="SSF51338">
    <property type="entry name" value="Composite domain of metallo-dependent hydrolases"/>
    <property type="match status" value="1"/>
</dbReference>
<dbReference type="Gene3D" id="3.20.20.140">
    <property type="entry name" value="Metal-dependent hydrolases"/>
    <property type="match status" value="1"/>
</dbReference>
<feature type="active site" description="Proton donor/acceptor" evidence="10">
    <location>
        <position position="301"/>
    </location>
</feature>
<comment type="catalytic activity">
    <reaction evidence="7">
        <text>N-acetyl-D-glucosamine 6-phosphate + H2O = D-glucosamine 6-phosphate + acetate</text>
        <dbReference type="Rhea" id="RHEA:22936"/>
        <dbReference type="ChEBI" id="CHEBI:15377"/>
        <dbReference type="ChEBI" id="CHEBI:30089"/>
        <dbReference type="ChEBI" id="CHEBI:57513"/>
        <dbReference type="ChEBI" id="CHEBI:58725"/>
        <dbReference type="EC" id="3.5.1.25"/>
    </reaction>
</comment>
<evidence type="ECO:0000256" key="3">
    <source>
        <dbReference type="ARBA" id="ARBA00018029"/>
    </source>
</evidence>
<organism evidence="14">
    <name type="scientific">Caldilineaceae bacterium SB0664_bin_27</name>
    <dbReference type="NCBI Taxonomy" id="2605260"/>
    <lineage>
        <taxon>Bacteria</taxon>
        <taxon>Bacillati</taxon>
        <taxon>Chloroflexota</taxon>
        <taxon>Caldilineae</taxon>
        <taxon>Caldilineales</taxon>
        <taxon>Caldilineaceae</taxon>
    </lineage>
</organism>
<dbReference type="InterPro" id="IPR011059">
    <property type="entry name" value="Metal-dep_hydrolase_composite"/>
</dbReference>
<sequence>MKISDNEVGREAFELPSIGGLAGLTARTVFGAVTAPPAPSFALTCRDGLIGSWQSESERMVAPFLDVSGCTLLPGFIDVHIHGSAGGDVMDASFESLEKMSRFLVRHGVTGFYATTVTASRQATLAAVENAARYMEASRWGNDENGPAGARVLGIHLEGPFLSPEFPGAQNPAFIRPASLEEFEELLAAGPVRMITLAPEEPGADALIEMALGAGVRVVLGHTAATFEEATAAIDAGVSQATHTYNAMTGLHHRRPGALGATLGDDRIHAQLIADGIHVHPAAMRILGRCKGPTRTLLISDAIGAAGMPEGRYEMGRLPVIVRDGACRLEDGTLAGSVLTMDAALRNFMAAAGWPLVQAWPTTSLSQAQALGIDREVGRIRKGARADLTVLDGEAQVVATVVGGRLAYLRDSWRLRDGDG</sequence>
<dbReference type="InterPro" id="IPR003764">
    <property type="entry name" value="GlcNAc_6-P_deAcase"/>
</dbReference>
<evidence type="ECO:0000256" key="4">
    <source>
        <dbReference type="ARBA" id="ARBA00022723"/>
    </source>
</evidence>
<dbReference type="EMBL" id="VXRG01000130">
    <property type="protein sequence ID" value="MXY94879.1"/>
    <property type="molecule type" value="Genomic_DNA"/>
</dbReference>
<feature type="domain" description="Amidohydrolase-related" evidence="13">
    <location>
        <begin position="71"/>
        <end position="405"/>
    </location>
</feature>
<evidence type="ECO:0000313" key="14">
    <source>
        <dbReference type="EMBL" id="MXY94879.1"/>
    </source>
</evidence>
<dbReference type="GO" id="GO:0046872">
    <property type="term" value="F:metal ion binding"/>
    <property type="evidence" value="ECO:0007669"/>
    <property type="project" value="UniProtKB-KW"/>
</dbReference>
<name>A0A6B0YY30_9CHLR</name>
<dbReference type="GO" id="GO:0006046">
    <property type="term" value="P:N-acetylglucosamine catabolic process"/>
    <property type="evidence" value="ECO:0007669"/>
    <property type="project" value="TreeGrafter"/>
</dbReference>
<evidence type="ECO:0000256" key="12">
    <source>
        <dbReference type="PIRSR" id="PIRSR038994-3"/>
    </source>
</evidence>
<evidence type="ECO:0000256" key="6">
    <source>
        <dbReference type="ARBA" id="ARBA00023277"/>
    </source>
</evidence>
<comment type="cofactor">
    <cofactor evidence="12">
        <name>a divalent metal cation</name>
        <dbReference type="ChEBI" id="CHEBI:60240"/>
    </cofactor>
    <text evidence="12">Binds 1 divalent metal cation per subunit.</text>
</comment>
<keyword evidence="6 9" id="KW-0119">Carbohydrate metabolism</keyword>
<feature type="binding site" evidence="12">
    <location>
        <position position="243"/>
    </location>
    <ligand>
        <name>Zn(2+)</name>
        <dbReference type="ChEBI" id="CHEBI:29105"/>
    </ligand>
</feature>
<gene>
    <name evidence="14" type="primary">nagA</name>
    <name evidence="14" type="ORF">F4Y42_15685</name>
</gene>
<dbReference type="EC" id="3.5.1.25" evidence="2"/>
<evidence type="ECO:0000256" key="2">
    <source>
        <dbReference type="ARBA" id="ARBA00011899"/>
    </source>
</evidence>
<protein>
    <recommendedName>
        <fullName evidence="3">N-acetylglucosamine-6-phosphate deacetylase</fullName>
        <ecNumber evidence="2">3.5.1.25</ecNumber>
    </recommendedName>
</protein>
<dbReference type="FunFam" id="3.20.20.140:FF:000004">
    <property type="entry name" value="N-acetylglucosamine-6-phosphate deacetylase"/>
    <property type="match status" value="1"/>
</dbReference>
<feature type="binding site" evidence="11">
    <location>
        <begin position="246"/>
        <end position="247"/>
    </location>
    <ligand>
        <name>substrate</name>
    </ligand>
</feature>
<dbReference type="Pfam" id="PF01979">
    <property type="entry name" value="Amidohydro_1"/>
    <property type="match status" value="1"/>
</dbReference>
<evidence type="ECO:0000256" key="5">
    <source>
        <dbReference type="ARBA" id="ARBA00022801"/>
    </source>
</evidence>
<comment type="pathway">
    <text evidence="8">Amino-sugar metabolism; N-acetylneuraminate degradation; D-fructose 6-phosphate from N-acetylneuraminate: step 4/5.</text>
</comment>
<dbReference type="PANTHER" id="PTHR11113:SF14">
    <property type="entry name" value="N-ACETYLGLUCOSAMINE-6-PHOSPHATE DEACETYLASE"/>
    <property type="match status" value="1"/>
</dbReference>
<feature type="binding site" evidence="11">
    <location>
        <position position="254"/>
    </location>
    <ligand>
        <name>substrate</name>
    </ligand>
</feature>
<evidence type="ECO:0000256" key="9">
    <source>
        <dbReference type="PIRNR" id="PIRNR038994"/>
    </source>
</evidence>
<evidence type="ECO:0000259" key="13">
    <source>
        <dbReference type="Pfam" id="PF01979"/>
    </source>
</evidence>
<dbReference type="AlphaFoldDB" id="A0A6B0YY30"/>
<dbReference type="SUPFAM" id="SSF51556">
    <property type="entry name" value="Metallo-dependent hydrolases"/>
    <property type="match status" value="1"/>
</dbReference>
<dbReference type="InterPro" id="IPR006680">
    <property type="entry name" value="Amidohydro-rel"/>
</dbReference>
<dbReference type="NCBIfam" id="TIGR00221">
    <property type="entry name" value="nagA"/>
    <property type="match status" value="1"/>
</dbReference>
<comment type="caution">
    <text evidence="14">The sequence shown here is derived from an EMBL/GenBank/DDBJ whole genome shotgun (WGS) entry which is preliminary data.</text>
</comment>
<evidence type="ECO:0000256" key="11">
    <source>
        <dbReference type="PIRSR" id="PIRSR038994-2"/>
    </source>
</evidence>
<feature type="binding site" evidence="11">
    <location>
        <begin position="334"/>
        <end position="336"/>
    </location>
    <ligand>
        <name>substrate</name>
    </ligand>
</feature>
<accession>A0A6B0YY30</accession>
<dbReference type="GO" id="GO:0008448">
    <property type="term" value="F:N-acetylglucosamine-6-phosphate deacetylase activity"/>
    <property type="evidence" value="ECO:0007669"/>
    <property type="project" value="UniProtKB-EC"/>
</dbReference>
<evidence type="ECO:0000256" key="7">
    <source>
        <dbReference type="ARBA" id="ARBA00047647"/>
    </source>
</evidence>
<keyword evidence="5 9" id="KW-0378">Hydrolase</keyword>
<dbReference type="InterPro" id="IPR032466">
    <property type="entry name" value="Metal_Hydrolase"/>
</dbReference>
<reference evidence="14" key="1">
    <citation type="submission" date="2019-09" db="EMBL/GenBank/DDBJ databases">
        <title>Characterisation of the sponge microbiome using genome-centric metagenomics.</title>
        <authorList>
            <person name="Engelberts J.P."/>
            <person name="Robbins S.J."/>
            <person name="De Goeij J.M."/>
            <person name="Aranda M."/>
            <person name="Bell S.C."/>
            <person name="Webster N.S."/>
        </authorList>
    </citation>
    <scope>NUCLEOTIDE SEQUENCE</scope>
    <source>
        <strain evidence="14">SB0664_bin_27</strain>
    </source>
</reference>
<evidence type="ECO:0000256" key="1">
    <source>
        <dbReference type="ARBA" id="ARBA00010716"/>
    </source>
</evidence>
<evidence type="ECO:0000256" key="8">
    <source>
        <dbReference type="ARBA" id="ARBA00060590"/>
    </source>
</evidence>
<comment type="similarity">
    <text evidence="1 9">Belongs to the metallo-dependent hydrolases superfamily. NagA family.</text>
</comment>
<dbReference type="PANTHER" id="PTHR11113">
    <property type="entry name" value="N-ACETYLGLUCOSAMINE-6-PHOSPHATE DEACETYLASE"/>
    <property type="match status" value="1"/>
</dbReference>
<feature type="binding site" evidence="11">
    <location>
        <position position="169"/>
    </location>
    <ligand>
        <name>substrate</name>
    </ligand>
</feature>